<dbReference type="CDD" id="cd09024">
    <property type="entry name" value="Aldose_epim_lacX"/>
    <property type="match status" value="1"/>
</dbReference>
<dbReference type="KEGG" id="cle:Clole_3358"/>
<dbReference type="PANTHER" id="PTHR11122:SF13">
    <property type="entry name" value="GLUCOSE-6-PHOSPHATE 1-EPIMERASE"/>
    <property type="match status" value="1"/>
</dbReference>
<dbReference type="STRING" id="642492.Clole_3358"/>
<dbReference type="Gene3D" id="2.70.98.10">
    <property type="match status" value="1"/>
</dbReference>
<gene>
    <name evidence="1" type="ordered locus">Clole_3358</name>
</gene>
<dbReference type="Proteomes" id="UP000008467">
    <property type="component" value="Chromosome"/>
</dbReference>
<sequence>MIYQIKNNDLEITLSDSGAEMTQVCSKEGCNYLWHGDAKYWNRHAPVLFPIVGKVVGGSYIHQGHTYQLSQHGFARDSVFKVEEQTENTISFILESNEKTRERYPFEFSLRIRYSLEGTQLRIGYEVQNKDETTICFAIGGHPAFNCPLFEDETMEDYYLEFEMAEKTKSLKVTEEVLLSGEMGDFEAQRIPLSREYFKNGVTILTELKSNWIALKSHKNSHSVKMNFEGFPFLGIWSPEKGAPFVCIEPWIGHTDYVDASNVLMNKKDFIHLNRKESFKCMYSLKFE</sequence>
<dbReference type="PANTHER" id="PTHR11122">
    <property type="entry name" value="APOSPORY-ASSOCIATED PROTEIN C-RELATED"/>
    <property type="match status" value="1"/>
</dbReference>
<accession>F2JR67</accession>
<dbReference type="InterPro" id="IPR008183">
    <property type="entry name" value="Aldose_1/G6P_1-epimerase"/>
</dbReference>
<dbReference type="GO" id="GO:0016853">
    <property type="term" value="F:isomerase activity"/>
    <property type="evidence" value="ECO:0007669"/>
    <property type="project" value="InterPro"/>
</dbReference>
<name>F2JR67_CELLD</name>
<reference evidence="1 2" key="1">
    <citation type="journal article" date="2011" name="J. Bacteriol.">
        <title>Complete genome sequence of the cellulose-degrading bacterium Cellulosilyticum lentocellum.</title>
        <authorList>
            <consortium name="US DOE Joint Genome Institute"/>
            <person name="Miller D.A."/>
            <person name="Suen G."/>
            <person name="Bruce D."/>
            <person name="Copeland A."/>
            <person name="Cheng J.F."/>
            <person name="Detter C."/>
            <person name="Goodwin L.A."/>
            <person name="Han C.S."/>
            <person name="Hauser L.J."/>
            <person name="Land M.L."/>
            <person name="Lapidus A."/>
            <person name="Lucas S."/>
            <person name="Meincke L."/>
            <person name="Pitluck S."/>
            <person name="Tapia R."/>
            <person name="Teshima H."/>
            <person name="Woyke T."/>
            <person name="Fox B.G."/>
            <person name="Angert E.R."/>
            <person name="Currie C.R."/>
        </authorList>
    </citation>
    <scope>NUCLEOTIDE SEQUENCE [LARGE SCALE GENOMIC DNA]</scope>
    <source>
        <strain evidence="2">ATCC 49066 / DSM 5427 / NCIMB 11756 / RHM5</strain>
    </source>
</reference>
<dbReference type="SUPFAM" id="SSF74650">
    <property type="entry name" value="Galactose mutarotase-like"/>
    <property type="match status" value="1"/>
</dbReference>
<dbReference type="RefSeq" id="WP_013658325.1">
    <property type="nucleotide sequence ID" value="NC_015275.1"/>
</dbReference>
<dbReference type="InterPro" id="IPR011013">
    <property type="entry name" value="Gal_mutarotase_sf_dom"/>
</dbReference>
<organism evidence="1 2">
    <name type="scientific">Cellulosilyticum lentocellum (strain ATCC 49066 / DSM 5427 / NCIMB 11756 / RHM5)</name>
    <name type="common">Clostridium lentocellum</name>
    <dbReference type="NCBI Taxonomy" id="642492"/>
    <lineage>
        <taxon>Bacteria</taxon>
        <taxon>Bacillati</taxon>
        <taxon>Bacillota</taxon>
        <taxon>Clostridia</taxon>
        <taxon>Lachnospirales</taxon>
        <taxon>Cellulosilyticaceae</taxon>
        <taxon>Cellulosilyticum</taxon>
    </lineage>
</organism>
<dbReference type="InterPro" id="IPR014718">
    <property type="entry name" value="GH-type_carb-bd"/>
</dbReference>
<dbReference type="InterPro" id="IPR037481">
    <property type="entry name" value="LacX"/>
</dbReference>
<dbReference type="eggNOG" id="COG2017">
    <property type="taxonomic scope" value="Bacteria"/>
</dbReference>
<dbReference type="EMBL" id="CP002582">
    <property type="protein sequence ID" value="ADZ85048.1"/>
    <property type="molecule type" value="Genomic_DNA"/>
</dbReference>
<dbReference type="GO" id="GO:0005975">
    <property type="term" value="P:carbohydrate metabolic process"/>
    <property type="evidence" value="ECO:0007669"/>
    <property type="project" value="InterPro"/>
</dbReference>
<dbReference type="Pfam" id="PF01263">
    <property type="entry name" value="Aldose_epim"/>
    <property type="match status" value="1"/>
</dbReference>
<dbReference type="HOGENOM" id="CLU_057834_1_0_9"/>
<proteinExistence type="predicted"/>
<dbReference type="GO" id="GO:0030246">
    <property type="term" value="F:carbohydrate binding"/>
    <property type="evidence" value="ECO:0007669"/>
    <property type="project" value="InterPro"/>
</dbReference>
<dbReference type="AlphaFoldDB" id="F2JR67"/>
<evidence type="ECO:0000313" key="2">
    <source>
        <dbReference type="Proteomes" id="UP000008467"/>
    </source>
</evidence>
<protein>
    <submittedName>
        <fullName evidence="1">Aldose 1-epimerase</fullName>
    </submittedName>
</protein>
<evidence type="ECO:0000313" key="1">
    <source>
        <dbReference type="EMBL" id="ADZ85048.1"/>
    </source>
</evidence>
<keyword evidence="2" id="KW-1185">Reference proteome</keyword>